<keyword evidence="10 18" id="KW-0328">Glycosyltransferase</keyword>
<dbReference type="Pfam" id="PF01634">
    <property type="entry name" value="HisG"/>
    <property type="match status" value="1"/>
</dbReference>
<dbReference type="AlphaFoldDB" id="A0A419EUX7"/>
<dbReference type="FunFam" id="3.30.70.120:FF:000002">
    <property type="entry name" value="ATP phosphoribosyltransferase"/>
    <property type="match status" value="1"/>
</dbReference>
<dbReference type="NCBIfam" id="TIGR00070">
    <property type="entry name" value="hisG"/>
    <property type="match status" value="1"/>
</dbReference>
<keyword evidence="12 18" id="KW-0479">Metal-binding</keyword>
<dbReference type="EMBL" id="QZKI01000095">
    <property type="protein sequence ID" value="RJP68081.1"/>
    <property type="molecule type" value="Genomic_DNA"/>
</dbReference>
<feature type="domain" description="Histidine biosynthesis HisG C-terminal" evidence="20">
    <location>
        <begin position="214"/>
        <end position="286"/>
    </location>
</feature>
<dbReference type="NCBIfam" id="TIGR03455">
    <property type="entry name" value="HisG_C-term"/>
    <property type="match status" value="1"/>
</dbReference>
<name>A0A419EUX7_9BACT</name>
<evidence type="ECO:0000256" key="13">
    <source>
        <dbReference type="ARBA" id="ARBA00022741"/>
    </source>
</evidence>
<keyword evidence="8 18" id="KW-0963">Cytoplasm</keyword>
<dbReference type="InterPro" id="IPR011322">
    <property type="entry name" value="N-reg_PII-like_a/b"/>
</dbReference>
<dbReference type="PANTHER" id="PTHR21403:SF10">
    <property type="entry name" value="ATP PHOSPHORIBOSYLTRANSFERASE"/>
    <property type="match status" value="1"/>
</dbReference>
<protein>
    <recommendedName>
        <fullName evidence="7 18">ATP phosphoribosyltransferase</fullName>
        <shortName evidence="18">ATP-PRT</shortName>
        <shortName evidence="18">ATP-PRTase</shortName>
        <ecNumber evidence="6 18">2.4.2.17</ecNumber>
    </recommendedName>
</protein>
<comment type="catalytic activity">
    <reaction evidence="1 18">
        <text>1-(5-phospho-beta-D-ribosyl)-ATP + diphosphate = 5-phospho-alpha-D-ribose 1-diphosphate + ATP</text>
        <dbReference type="Rhea" id="RHEA:18473"/>
        <dbReference type="ChEBI" id="CHEBI:30616"/>
        <dbReference type="ChEBI" id="CHEBI:33019"/>
        <dbReference type="ChEBI" id="CHEBI:58017"/>
        <dbReference type="ChEBI" id="CHEBI:73183"/>
        <dbReference type="EC" id="2.4.2.17"/>
    </reaction>
</comment>
<proteinExistence type="inferred from homology"/>
<evidence type="ECO:0000256" key="12">
    <source>
        <dbReference type="ARBA" id="ARBA00022723"/>
    </source>
</evidence>
<dbReference type="CDD" id="cd13593">
    <property type="entry name" value="PBP2_HisGL3"/>
    <property type="match status" value="1"/>
</dbReference>
<dbReference type="GO" id="GO:0000287">
    <property type="term" value="F:magnesium ion binding"/>
    <property type="evidence" value="ECO:0007669"/>
    <property type="project" value="UniProtKB-UniRule"/>
</dbReference>
<comment type="activity regulation">
    <text evidence="18">Feedback inhibited by histidine.</text>
</comment>
<dbReference type="Pfam" id="PF08029">
    <property type="entry name" value="HisG_C"/>
    <property type="match status" value="1"/>
</dbReference>
<evidence type="ECO:0000256" key="6">
    <source>
        <dbReference type="ARBA" id="ARBA00011946"/>
    </source>
</evidence>
<keyword evidence="15 18" id="KW-0460">Magnesium</keyword>
<comment type="cofactor">
    <cofactor evidence="2 18">
        <name>Mg(2+)</name>
        <dbReference type="ChEBI" id="CHEBI:18420"/>
    </cofactor>
</comment>
<evidence type="ECO:0000256" key="2">
    <source>
        <dbReference type="ARBA" id="ARBA00001946"/>
    </source>
</evidence>
<keyword evidence="16 18" id="KW-0368">Histidine biosynthesis</keyword>
<evidence type="ECO:0000313" key="21">
    <source>
        <dbReference type="EMBL" id="RJP68081.1"/>
    </source>
</evidence>
<dbReference type="SUPFAM" id="SSF53850">
    <property type="entry name" value="Periplasmic binding protein-like II"/>
    <property type="match status" value="1"/>
</dbReference>
<keyword evidence="9 18" id="KW-0028">Amino-acid biosynthesis</keyword>
<dbReference type="PANTHER" id="PTHR21403">
    <property type="entry name" value="ATP PHOSPHORIBOSYLTRANSFERASE ATP-PRTASE"/>
    <property type="match status" value="1"/>
</dbReference>
<evidence type="ECO:0000256" key="14">
    <source>
        <dbReference type="ARBA" id="ARBA00022840"/>
    </source>
</evidence>
<comment type="caution">
    <text evidence="21">The sequence shown here is derived from an EMBL/GenBank/DDBJ whole genome shotgun (WGS) entry which is preliminary data.</text>
</comment>
<dbReference type="GO" id="GO:0005737">
    <property type="term" value="C:cytoplasm"/>
    <property type="evidence" value="ECO:0007669"/>
    <property type="project" value="UniProtKB-SubCell"/>
</dbReference>
<evidence type="ECO:0000256" key="10">
    <source>
        <dbReference type="ARBA" id="ARBA00022676"/>
    </source>
</evidence>
<dbReference type="SUPFAM" id="SSF54913">
    <property type="entry name" value="GlnB-like"/>
    <property type="match status" value="1"/>
</dbReference>
<dbReference type="InterPro" id="IPR015867">
    <property type="entry name" value="N-reg_PII/ATP_PRibTrfase_C"/>
</dbReference>
<keyword evidence="14 18" id="KW-0067">ATP-binding</keyword>
<comment type="similarity">
    <text evidence="5 18">Belongs to the ATP phosphoribosyltransferase family. Long subfamily.</text>
</comment>
<keyword evidence="13 18" id="KW-0547">Nucleotide-binding</keyword>
<evidence type="ECO:0000256" key="16">
    <source>
        <dbReference type="ARBA" id="ARBA00023102"/>
    </source>
</evidence>
<dbReference type="GO" id="GO:0005524">
    <property type="term" value="F:ATP binding"/>
    <property type="evidence" value="ECO:0007669"/>
    <property type="project" value="UniProtKB-KW"/>
</dbReference>
<evidence type="ECO:0000256" key="1">
    <source>
        <dbReference type="ARBA" id="ARBA00000915"/>
    </source>
</evidence>
<dbReference type="InterPro" id="IPR020621">
    <property type="entry name" value="ATP-PRT_HisG_long"/>
</dbReference>
<evidence type="ECO:0000256" key="11">
    <source>
        <dbReference type="ARBA" id="ARBA00022679"/>
    </source>
</evidence>
<accession>A0A419EUX7</accession>
<dbReference type="InterPro" id="IPR001348">
    <property type="entry name" value="ATP_PRibTrfase_HisG"/>
</dbReference>
<evidence type="ECO:0000259" key="19">
    <source>
        <dbReference type="Pfam" id="PF01634"/>
    </source>
</evidence>
<evidence type="ECO:0000256" key="4">
    <source>
        <dbReference type="ARBA" id="ARBA00004667"/>
    </source>
</evidence>
<dbReference type="InterPro" id="IPR013115">
    <property type="entry name" value="HisG_C"/>
</dbReference>
<keyword evidence="11 18" id="KW-0808">Transferase</keyword>
<dbReference type="HAMAP" id="MF_00079">
    <property type="entry name" value="HisG_Long"/>
    <property type="match status" value="1"/>
</dbReference>
<sequence length="289" mass="31977">MKLRIGLPKGSLQEATRELFRRAGYSIVFTDRSYYPAIDDPELELLLIRAQEIPRYVNHGILDVGIAGTDMIEEDGAQVVTIAKLLYSKQGPSTVRWVLAVPEESPFKAAEDLEGKTVATELVNTTKKYLKRKGVRATVEFSWGATEVKPPDLADAIVELTETGSSLRANKLRIIDVITESQTCFFANKESWEDPWKRQKAENLAVLLQGALNAAGMVGLKMNVNRAEISKVLSELPALKTPTISNLSDPSWVAVEVILEEKVVREIIPKLKAAGAQGIIEYPLTKVIY</sequence>
<feature type="domain" description="ATP phosphoribosyltransferase catalytic" evidence="19">
    <location>
        <begin position="49"/>
        <end position="209"/>
    </location>
</feature>
<dbReference type="GO" id="GO:0000105">
    <property type="term" value="P:L-histidine biosynthetic process"/>
    <property type="evidence" value="ECO:0007669"/>
    <property type="project" value="UniProtKB-UniRule"/>
</dbReference>
<evidence type="ECO:0000259" key="20">
    <source>
        <dbReference type="Pfam" id="PF08029"/>
    </source>
</evidence>
<dbReference type="Gene3D" id="3.30.70.120">
    <property type="match status" value="1"/>
</dbReference>
<comment type="pathway">
    <text evidence="4 18">Amino-acid biosynthesis; L-histidine biosynthesis; L-histidine from 5-phospho-alpha-D-ribose 1-diphosphate: step 1/9.</text>
</comment>
<evidence type="ECO:0000313" key="22">
    <source>
        <dbReference type="Proteomes" id="UP000285961"/>
    </source>
</evidence>
<evidence type="ECO:0000256" key="5">
    <source>
        <dbReference type="ARBA" id="ARBA00007955"/>
    </source>
</evidence>
<evidence type="ECO:0000256" key="17">
    <source>
        <dbReference type="ARBA" id="ARBA00024861"/>
    </source>
</evidence>
<dbReference type="Proteomes" id="UP000285961">
    <property type="component" value="Unassembled WGS sequence"/>
</dbReference>
<gene>
    <name evidence="18" type="primary">hisG</name>
    <name evidence="21" type="ORF">C4532_13685</name>
</gene>
<evidence type="ECO:0000256" key="18">
    <source>
        <dbReference type="HAMAP-Rule" id="MF_00079"/>
    </source>
</evidence>
<evidence type="ECO:0000256" key="15">
    <source>
        <dbReference type="ARBA" id="ARBA00022842"/>
    </source>
</evidence>
<dbReference type="EC" id="2.4.2.17" evidence="6 18"/>
<evidence type="ECO:0000256" key="7">
    <source>
        <dbReference type="ARBA" id="ARBA00020998"/>
    </source>
</evidence>
<evidence type="ECO:0000256" key="9">
    <source>
        <dbReference type="ARBA" id="ARBA00022605"/>
    </source>
</evidence>
<dbReference type="GO" id="GO:0003879">
    <property type="term" value="F:ATP phosphoribosyltransferase activity"/>
    <property type="evidence" value="ECO:0007669"/>
    <property type="project" value="UniProtKB-UniRule"/>
</dbReference>
<dbReference type="InterPro" id="IPR013820">
    <property type="entry name" value="ATP_PRibTrfase_cat"/>
</dbReference>
<comment type="subcellular location">
    <subcellularLocation>
        <location evidence="3 18">Cytoplasm</location>
    </subcellularLocation>
</comment>
<reference evidence="21 22" key="1">
    <citation type="journal article" date="2017" name="ISME J.">
        <title>Energy and carbon metabolisms in a deep terrestrial subsurface fluid microbial community.</title>
        <authorList>
            <person name="Momper L."/>
            <person name="Jungbluth S.P."/>
            <person name="Lee M.D."/>
            <person name="Amend J.P."/>
        </authorList>
    </citation>
    <scope>NUCLEOTIDE SEQUENCE [LARGE SCALE GENOMIC DNA]</scope>
    <source>
        <strain evidence="21">SURF_17</strain>
    </source>
</reference>
<evidence type="ECO:0000256" key="8">
    <source>
        <dbReference type="ARBA" id="ARBA00022490"/>
    </source>
</evidence>
<organism evidence="21 22">
    <name type="scientific">Candidatus Abyssobacteria bacterium SURF_17</name>
    <dbReference type="NCBI Taxonomy" id="2093361"/>
    <lineage>
        <taxon>Bacteria</taxon>
        <taxon>Pseudomonadati</taxon>
        <taxon>Candidatus Hydrogenedentota</taxon>
        <taxon>Candidatus Abyssobacteria</taxon>
    </lineage>
</organism>
<dbReference type="UniPathway" id="UPA00031">
    <property type="reaction ID" value="UER00006"/>
</dbReference>
<comment type="function">
    <text evidence="17 18">Catalyzes the condensation of ATP and 5-phosphoribose 1-diphosphate to form N'-(5'-phosphoribosyl)-ATP (PR-ATP). Has a crucial role in the pathway because the rate of histidine biosynthesis seems to be controlled primarily by regulation of HisG enzymatic activity.</text>
</comment>
<evidence type="ECO:0000256" key="3">
    <source>
        <dbReference type="ARBA" id="ARBA00004496"/>
    </source>
</evidence>
<dbReference type="Gene3D" id="3.40.190.10">
    <property type="entry name" value="Periplasmic binding protein-like II"/>
    <property type="match status" value="2"/>
</dbReference>